<accession>A0ABR2UYD0</accession>
<reference evidence="1 2" key="1">
    <citation type="journal article" date="2024" name="J. Plant Pathol.">
        <title>Sequence and assembly of the genome of Seiridium unicorne, isolate CBS 538.82, causal agent of cypress canker disease.</title>
        <authorList>
            <person name="Scali E."/>
            <person name="Rocca G.D."/>
            <person name="Danti R."/>
            <person name="Garbelotto M."/>
            <person name="Barberini S."/>
            <person name="Baroncelli R."/>
            <person name="Emiliani G."/>
        </authorList>
    </citation>
    <scope>NUCLEOTIDE SEQUENCE [LARGE SCALE GENOMIC DNA]</scope>
    <source>
        <strain evidence="1 2">BM-138-508</strain>
    </source>
</reference>
<name>A0ABR2UYD0_9PEZI</name>
<evidence type="ECO:0000313" key="2">
    <source>
        <dbReference type="Proteomes" id="UP001408356"/>
    </source>
</evidence>
<comment type="caution">
    <text evidence="1">The sequence shown here is derived from an EMBL/GenBank/DDBJ whole genome shotgun (WGS) entry which is preliminary data.</text>
</comment>
<proteinExistence type="predicted"/>
<dbReference type="EMBL" id="JARVKF010000330">
    <property type="protein sequence ID" value="KAK9419354.1"/>
    <property type="molecule type" value="Genomic_DNA"/>
</dbReference>
<dbReference type="Proteomes" id="UP001408356">
    <property type="component" value="Unassembled WGS sequence"/>
</dbReference>
<keyword evidence="2" id="KW-1185">Reference proteome</keyword>
<sequence length="56" mass="6599">MTIQDWTQASAPFIENMVYDTDPATNRARPRPEQHKLFPRMIEVLMKNATYRSSSR</sequence>
<evidence type="ECO:0000313" key="1">
    <source>
        <dbReference type="EMBL" id="KAK9419354.1"/>
    </source>
</evidence>
<protein>
    <submittedName>
        <fullName evidence="1">Uncharacterized protein</fullName>
    </submittedName>
</protein>
<organism evidence="1 2">
    <name type="scientific">Seiridium unicorne</name>
    <dbReference type="NCBI Taxonomy" id="138068"/>
    <lineage>
        <taxon>Eukaryota</taxon>
        <taxon>Fungi</taxon>
        <taxon>Dikarya</taxon>
        <taxon>Ascomycota</taxon>
        <taxon>Pezizomycotina</taxon>
        <taxon>Sordariomycetes</taxon>
        <taxon>Xylariomycetidae</taxon>
        <taxon>Amphisphaeriales</taxon>
        <taxon>Sporocadaceae</taxon>
        <taxon>Seiridium</taxon>
    </lineage>
</organism>
<gene>
    <name evidence="1" type="ORF">SUNI508_01331</name>
</gene>